<sequence>MTSVAPNRVSSFAAKAAATATNRQNNTATTGSDIPQIDRVVESVANANKRLSQTSTISNSKRKAENKIGPWRLGRTLGRGSTGRVRLAKHCVTGQLSAVKIVPKAAPGTVPSYKKGRGPKIDPNGLPYGIEREIIIMKLISHSNIMALYDVWENENELYLVLEYVEGGELFDFLINRGRLSEREAVGYFKQIIRAVEYCHKFDICHRDLKPENILLDKNHNIKIADFGMAALETKHRLLETSCGSPHYASPEIVAGRTYHGSPSDVWSCGIIFFALLTGHLPFDDSNIRKLLLKVQTGKFHMPANLSNEAKDLIWSMLRVDPRNRISIHDILQHPLLRKYPDTEQSLPVIEDVDERMSKPIKEIDPDILHNLQTLWHGIPINELVKNLQNGDQNPEKMFYYLLEKYKEDHIENPNESSKQSRTRRRPPSPIKSAKLGITKSTSIRTIIQDENGEVLKMTTKEMPRAPTKALPKKPSKSSINSKNRAPAMVVSSTLNKSVSFNKRSSSKLSKASRSSSKSSLAKSKKLTVNPKNLPKLPEIDLSEFTYMVNAVFPDDEPDLNLTFDIYDDSKTSNPKPERSPAKRSMSSIQKVVTQPRMSNMDDQAFKSSLDPKLNRRLLARKPVPQTISRSGHRSGSESASDSASESIRKTSDVLQKFGVKMDLDGFETQRSTPKKQAPSKLTRKSSIVTSHSSSKNLSSYLSPLNDISMNDYNKKTRTEAPHYTKLLPAKRSPNRHKTHKPDVSVDESIVSYANSYSLHSAIQIPILTPMDEKFKVHPFEEDKFADAENENGSKIISSQSNQSILRPHRIAESAPSHDSHLNKFVQQPFPTIRCSLMANSNYDMPPEDGTNRKRMTLTPEKAKKIETVKEEPARASIFADPQIEQPFIVHDETTIFDDETTEKSQVVDLTRQQRAFRRSSNIKERIVSLLPRRESLGVHKVDNSPIDPNFEEREARETANEIATETKQKRPNWFKRFIGTLEWQPEVSKKKAVPKFKRTRFWKKQHYIESDILTNEQVINGLRNRLEHQSYVKLRPGRNEDVLNVEYIGNSRKNGLHVTVETDRQDGYEYGFSGCVVVMTKNSGSNRMFKLSCTMMDQFVREMEMTKND</sequence>
<dbReference type="PROSITE" id="PS00108">
    <property type="entry name" value="PROTEIN_KINASE_ST"/>
    <property type="match status" value="1"/>
</dbReference>
<feature type="binding site" evidence="13">
    <location>
        <position position="100"/>
    </location>
    <ligand>
        <name>ATP</name>
        <dbReference type="ChEBI" id="CHEBI:30616"/>
    </ligand>
</feature>
<dbReference type="GO" id="GO:0030447">
    <property type="term" value="P:filamentous growth"/>
    <property type="evidence" value="ECO:0007669"/>
    <property type="project" value="UniProtKB-ARBA"/>
</dbReference>
<dbReference type="InterPro" id="IPR017441">
    <property type="entry name" value="Protein_kinase_ATP_BS"/>
</dbReference>
<evidence type="ECO:0000256" key="14">
    <source>
        <dbReference type="SAM" id="MobiDB-lite"/>
    </source>
</evidence>
<dbReference type="PROSITE" id="PS50011">
    <property type="entry name" value="PROTEIN_KINASE_DOM"/>
    <property type="match status" value="1"/>
</dbReference>
<comment type="catalytic activity">
    <reaction evidence="11">
        <text>L-threonyl-[protein] + ATP = O-phospho-L-threonyl-[protein] + ADP + H(+)</text>
        <dbReference type="Rhea" id="RHEA:46608"/>
        <dbReference type="Rhea" id="RHEA-COMP:11060"/>
        <dbReference type="Rhea" id="RHEA-COMP:11605"/>
        <dbReference type="ChEBI" id="CHEBI:15378"/>
        <dbReference type="ChEBI" id="CHEBI:30013"/>
        <dbReference type="ChEBI" id="CHEBI:30616"/>
        <dbReference type="ChEBI" id="CHEBI:61977"/>
        <dbReference type="ChEBI" id="CHEBI:456216"/>
        <dbReference type="EC" id="2.7.11.1"/>
    </reaction>
</comment>
<dbReference type="GO" id="GO:0005524">
    <property type="term" value="F:ATP binding"/>
    <property type="evidence" value="ECO:0007669"/>
    <property type="project" value="UniProtKB-UniRule"/>
</dbReference>
<keyword evidence="17" id="KW-1185">Reference proteome</keyword>
<evidence type="ECO:0000256" key="9">
    <source>
        <dbReference type="ARBA" id="ARBA00022840"/>
    </source>
</evidence>
<dbReference type="GeneID" id="70238350"/>
<feature type="region of interest" description="Disordered" evidence="14">
    <location>
        <begin position="665"/>
        <end position="701"/>
    </location>
</feature>
<feature type="region of interest" description="Disordered" evidence="14">
    <location>
        <begin position="720"/>
        <end position="744"/>
    </location>
</feature>
<evidence type="ECO:0000256" key="10">
    <source>
        <dbReference type="ARBA" id="ARBA00023054"/>
    </source>
</evidence>
<feature type="region of interest" description="Disordered" evidence="14">
    <location>
        <begin position="564"/>
        <end position="650"/>
    </location>
</feature>
<keyword evidence="8" id="KW-0418">Kinase</keyword>
<protein>
    <recommendedName>
        <fullName evidence="3">non-specific serine/threonine protein kinase</fullName>
        <ecNumber evidence="3">2.7.11.1</ecNumber>
    </recommendedName>
</protein>
<keyword evidence="7 13" id="KW-0547">Nucleotide-binding</keyword>
<reference evidence="16" key="1">
    <citation type="journal article" date="2021" name="Open Biol.">
        <title>Shared evolutionary footprints suggest mitochondrial oxidative damage underlies multiple complex I losses in fungi.</title>
        <authorList>
            <person name="Schikora-Tamarit M.A."/>
            <person name="Marcet-Houben M."/>
            <person name="Nosek J."/>
            <person name="Gabaldon T."/>
        </authorList>
    </citation>
    <scope>NUCLEOTIDE SEQUENCE</scope>
    <source>
        <strain evidence="16">CBS6075</strain>
    </source>
</reference>
<dbReference type="GO" id="GO:0035556">
    <property type="term" value="P:intracellular signal transduction"/>
    <property type="evidence" value="ECO:0007669"/>
    <property type="project" value="TreeGrafter"/>
</dbReference>
<feature type="compositionally biased region" description="Low complexity" evidence="14">
    <location>
        <begin position="637"/>
        <end position="646"/>
    </location>
</feature>
<evidence type="ECO:0000256" key="2">
    <source>
        <dbReference type="ARBA" id="ARBA00010791"/>
    </source>
</evidence>
<evidence type="ECO:0000256" key="13">
    <source>
        <dbReference type="PROSITE-ProRule" id="PRU10141"/>
    </source>
</evidence>
<proteinExistence type="inferred from homology"/>
<dbReference type="FunFam" id="1.10.510.10:FF:000394">
    <property type="entry name" value="Serine/threonine-protein kinase HSL1"/>
    <property type="match status" value="1"/>
</dbReference>
<dbReference type="Gene3D" id="1.10.510.10">
    <property type="entry name" value="Transferase(Phosphotransferase) domain 1"/>
    <property type="match status" value="1"/>
</dbReference>
<dbReference type="PROSITE" id="PS00107">
    <property type="entry name" value="PROTEIN_KINASE_ATP"/>
    <property type="match status" value="1"/>
</dbReference>
<comment type="subcellular location">
    <subcellularLocation>
        <location evidence="1">Bud neck</location>
    </subcellularLocation>
</comment>
<evidence type="ECO:0000313" key="16">
    <source>
        <dbReference type="EMBL" id="KAH3661538.1"/>
    </source>
</evidence>
<feature type="compositionally biased region" description="Polar residues" evidence="14">
    <location>
        <begin position="491"/>
        <end position="502"/>
    </location>
</feature>
<accession>A0A9P8NWF1</accession>
<evidence type="ECO:0000256" key="1">
    <source>
        <dbReference type="ARBA" id="ARBA00004266"/>
    </source>
</evidence>
<comment type="catalytic activity">
    <reaction evidence="12">
        <text>L-seryl-[protein] + ATP = O-phospho-L-seryl-[protein] + ADP + H(+)</text>
        <dbReference type="Rhea" id="RHEA:17989"/>
        <dbReference type="Rhea" id="RHEA-COMP:9863"/>
        <dbReference type="Rhea" id="RHEA-COMP:11604"/>
        <dbReference type="ChEBI" id="CHEBI:15378"/>
        <dbReference type="ChEBI" id="CHEBI:29999"/>
        <dbReference type="ChEBI" id="CHEBI:30616"/>
        <dbReference type="ChEBI" id="CHEBI:83421"/>
        <dbReference type="ChEBI" id="CHEBI:456216"/>
        <dbReference type="EC" id="2.7.11.1"/>
    </reaction>
</comment>
<dbReference type="EMBL" id="JAEUBE010000439">
    <property type="protein sequence ID" value="KAH3661538.1"/>
    <property type="molecule type" value="Genomic_DNA"/>
</dbReference>
<dbReference type="CDD" id="cd14081">
    <property type="entry name" value="STKc_BRSK1_2"/>
    <property type="match status" value="1"/>
</dbReference>
<comment type="caution">
    <text evidence="16">The sequence shown here is derived from an EMBL/GenBank/DDBJ whole genome shotgun (WGS) entry which is preliminary data.</text>
</comment>
<dbReference type="EC" id="2.7.11.1" evidence="3"/>
<dbReference type="GO" id="GO:0001558">
    <property type="term" value="P:regulation of cell growth"/>
    <property type="evidence" value="ECO:0007669"/>
    <property type="project" value="UniProtKB-ARBA"/>
</dbReference>
<evidence type="ECO:0000256" key="5">
    <source>
        <dbReference type="ARBA" id="ARBA00022553"/>
    </source>
</evidence>
<evidence type="ECO:0000256" key="11">
    <source>
        <dbReference type="ARBA" id="ARBA00047899"/>
    </source>
</evidence>
<feature type="region of interest" description="Disordered" evidence="14">
    <location>
        <begin position="449"/>
        <end position="535"/>
    </location>
</feature>
<dbReference type="PANTHER" id="PTHR24346:SF110">
    <property type="entry name" value="NON-SPECIFIC SERINE_THREONINE PROTEIN KINASE"/>
    <property type="match status" value="1"/>
</dbReference>
<evidence type="ECO:0000259" key="15">
    <source>
        <dbReference type="PROSITE" id="PS50011"/>
    </source>
</evidence>
<dbReference type="GO" id="GO:0005935">
    <property type="term" value="C:cellular bud neck"/>
    <property type="evidence" value="ECO:0007669"/>
    <property type="project" value="UniProtKB-SubCell"/>
</dbReference>
<dbReference type="PANTHER" id="PTHR24346">
    <property type="entry name" value="MAP/MICROTUBULE AFFINITY-REGULATING KINASE"/>
    <property type="match status" value="1"/>
</dbReference>
<dbReference type="InterPro" id="IPR011009">
    <property type="entry name" value="Kinase-like_dom_sf"/>
</dbReference>
<evidence type="ECO:0000256" key="12">
    <source>
        <dbReference type="ARBA" id="ARBA00048679"/>
    </source>
</evidence>
<dbReference type="GO" id="GO:0005940">
    <property type="term" value="C:septin ring"/>
    <property type="evidence" value="ECO:0007669"/>
    <property type="project" value="UniProtKB-ARBA"/>
</dbReference>
<name>A0A9P8NWF1_9ASCO</name>
<gene>
    <name evidence="16" type="ORF">OGAPHI_006386</name>
</gene>
<dbReference type="AlphaFoldDB" id="A0A9P8NWF1"/>
<feature type="compositionally biased region" description="Polar residues" evidence="14">
    <location>
        <begin position="585"/>
        <end position="602"/>
    </location>
</feature>
<dbReference type="OrthoDB" id="504170at2759"/>
<dbReference type="SMART" id="SM00220">
    <property type="entry name" value="S_TKc"/>
    <property type="match status" value="1"/>
</dbReference>
<evidence type="ECO:0000256" key="8">
    <source>
        <dbReference type="ARBA" id="ARBA00022777"/>
    </source>
</evidence>
<dbReference type="GO" id="GO:0004674">
    <property type="term" value="F:protein serine/threonine kinase activity"/>
    <property type="evidence" value="ECO:0007669"/>
    <property type="project" value="UniProtKB-KW"/>
</dbReference>
<feature type="compositionally biased region" description="Low complexity" evidence="14">
    <location>
        <begin position="503"/>
        <end position="522"/>
    </location>
</feature>
<dbReference type="InterPro" id="IPR000719">
    <property type="entry name" value="Prot_kinase_dom"/>
</dbReference>
<feature type="domain" description="Protein kinase" evidence="15">
    <location>
        <begin position="71"/>
        <end position="337"/>
    </location>
</feature>
<keyword evidence="6" id="KW-0808">Transferase</keyword>
<evidence type="ECO:0000256" key="4">
    <source>
        <dbReference type="ARBA" id="ARBA00022527"/>
    </source>
</evidence>
<dbReference type="InterPro" id="IPR008271">
    <property type="entry name" value="Ser/Thr_kinase_AS"/>
</dbReference>
<organism evidence="16 17">
    <name type="scientific">Ogataea philodendri</name>
    <dbReference type="NCBI Taxonomy" id="1378263"/>
    <lineage>
        <taxon>Eukaryota</taxon>
        <taxon>Fungi</taxon>
        <taxon>Dikarya</taxon>
        <taxon>Ascomycota</taxon>
        <taxon>Saccharomycotina</taxon>
        <taxon>Pichiomycetes</taxon>
        <taxon>Pichiales</taxon>
        <taxon>Pichiaceae</taxon>
        <taxon>Ogataea</taxon>
    </lineage>
</organism>
<reference evidence="16" key="2">
    <citation type="submission" date="2021-01" db="EMBL/GenBank/DDBJ databases">
        <authorList>
            <person name="Schikora-Tamarit M.A."/>
        </authorList>
    </citation>
    <scope>NUCLEOTIDE SEQUENCE</scope>
    <source>
        <strain evidence="16">CBS6075</strain>
    </source>
</reference>
<evidence type="ECO:0000313" key="17">
    <source>
        <dbReference type="Proteomes" id="UP000769157"/>
    </source>
</evidence>
<keyword evidence="9 13" id="KW-0067">ATP-binding</keyword>
<dbReference type="SUPFAM" id="SSF56112">
    <property type="entry name" value="Protein kinase-like (PK-like)"/>
    <property type="match status" value="1"/>
</dbReference>
<evidence type="ECO:0000256" key="3">
    <source>
        <dbReference type="ARBA" id="ARBA00012513"/>
    </source>
</evidence>
<evidence type="ECO:0000256" key="7">
    <source>
        <dbReference type="ARBA" id="ARBA00022741"/>
    </source>
</evidence>
<dbReference type="RefSeq" id="XP_046058651.1">
    <property type="nucleotide sequence ID" value="XM_046207667.1"/>
</dbReference>
<keyword evidence="4" id="KW-0723">Serine/threonine-protein kinase</keyword>
<keyword evidence="5" id="KW-0597">Phosphoprotein</keyword>
<dbReference type="Pfam" id="PF00069">
    <property type="entry name" value="Pkinase"/>
    <property type="match status" value="1"/>
</dbReference>
<feature type="compositionally biased region" description="Basic and acidic residues" evidence="14">
    <location>
        <begin position="568"/>
        <end position="581"/>
    </location>
</feature>
<dbReference type="Proteomes" id="UP000769157">
    <property type="component" value="Unassembled WGS sequence"/>
</dbReference>
<feature type="compositionally biased region" description="Low complexity" evidence="14">
    <location>
        <begin position="686"/>
        <end position="701"/>
    </location>
</feature>
<keyword evidence="10" id="KW-0175">Coiled coil</keyword>
<feature type="region of interest" description="Disordered" evidence="14">
    <location>
        <begin position="411"/>
        <end position="437"/>
    </location>
</feature>
<dbReference type="GO" id="GO:0060258">
    <property type="term" value="P:negative regulation of filamentous growth"/>
    <property type="evidence" value="ECO:0007669"/>
    <property type="project" value="UniProtKB-ARBA"/>
</dbReference>
<comment type="similarity">
    <text evidence="2">Belongs to the protein kinase superfamily. CAMK Ser/Thr protein kinase family. NIM1 subfamily.</text>
</comment>
<evidence type="ECO:0000256" key="6">
    <source>
        <dbReference type="ARBA" id="ARBA00022679"/>
    </source>
</evidence>